<dbReference type="Ensembl" id="ENSAOWT00000012137.1">
    <property type="protein sequence ID" value="ENSAOWP00000010680.1"/>
    <property type="gene ID" value="ENSAOWG00000007352.1"/>
</dbReference>
<accession>A0A8B9S6K4</accession>
<feature type="region of interest" description="Disordered" evidence="1">
    <location>
        <begin position="243"/>
        <end position="262"/>
    </location>
</feature>
<protein>
    <recommendedName>
        <fullName evidence="2">RAD51 interacting motif domain-containing protein</fullName>
    </recommendedName>
</protein>
<sequence length="1397" mass="161823">MESMCSETFLSASSEETECYPNPKRVKIESNHKNTEKEEQQKLEQSTRSVNRYKTSPNEPIYFAEQQNDWVLEKEICDRKRKNCMREFFHFQTWDNEKLQCRVLEKKLSSKKWSSEKEDQTAVKDDTSLNVHGQSFETELHSVWNITKTCKNCHALNPLEMQENTNIERNNERNGDNKHISVVTPLNRDLFQMEMLSHKSVSDKKWRQYQFLQVPFLSGTNSIFSHIENEKNDFLKKVCTTEDKDCSSNDSETTTERDNKEKNNSSYIIPTLKPFKSIQPLEIPNFLMKENIFRFPSISNKLNNKMPSTSLKEMQWKNFRNQPSLVQSEQINCVHKISGIEEQQLQSDKNTVKASSAGSEFKDKNYQPISKQECTALAERAQVALTDFRGNSTQTECSQTFAENDFKDKMLENSDGDDDHKSRIPIYISAENLHNEKHISCTDILKRTGRKRSNENVTVFHVQKSIPIISEALEKNNLNVHYGVYNSNSSICLHEAESILATTEIFEFKRFLTKNITFESNCPHIVVQSFPATKVSFTILRRKEWFKLKFSLQNMLFGRFRSWTESLYKDMSMYQEDGILCCFHFCEILQEQYDTQELVKSNSNKSHNNNICICVLAIISKHQNVKVLKMVFASFFNSKNTLLPTEGKYMQVEKHPLCGRKPIQLNSCIDNSLRQNTEFNKKYETYPCIISPKLLENTRFELHNECQKTDFSRFLGKEKKSSFLNKETLFCSRKGGLALGRYVRKHHLLCRGSKEFLSTCSVSVSDKKDMKKQLLVAKCLILPEGSSDCSSLEKMYYNNIRKKHHLTGANLRFFNYLPASSQMKFEKLNSKCSNQQILLATIKQEKKPGKMCNSVFHGERLKPFSFVLNENKRHKTTGCRNCIKSTNEVTYTMKECLGSSNYINPDRKEYVKSRDLQLNSYDFLSKNSFSIFDTHKKIPLSTDSEDLDQIPLVKQDNSVKEKYSEENTVTSSENVRNLPAKSSGVLILSEQSKTSMEKCKSLLLHDSQTNQPEYCKKMDGYSSHLANEKKYVDYPNTYLNSGNIFPSLLSGYQYVILLLDSSPFVRKDAVISEDGHCRSSLSAEKQKQYEKIHATLQYPVAGNPTLTDTYLQRQAEETVHFSSHGHPQKTNAFSLEPATLKQNLEYVKEQEEISDEQMHVTNESQCETVMNDLIMSYSADESKTFIAVEEKLKMHLSIMNNRCLEDVKDEYLPSESKIKYEFELKRKFDLVLEELHMFHEISKGNENNLSSVETNSHNSYCELNNSEGIDENVKNVSQKKICISFPICDTIEGQNITDINRSSFKEKISSGNEEQKVSNEYCISRWSSEEFLHSSAAEGKHMELLSNFYFHFLFLLHTGYFLSHEVVRLQPLKTRRGPIRIGLSRKARPKQLHPYLK</sequence>
<dbReference type="Proteomes" id="UP000694424">
    <property type="component" value="Unplaced"/>
</dbReference>
<feature type="compositionally biased region" description="Polar residues" evidence="1">
    <location>
        <begin position="1"/>
        <end position="14"/>
    </location>
</feature>
<dbReference type="InterPro" id="IPR031419">
    <property type="entry name" value="RAD51_interact"/>
</dbReference>
<feature type="region of interest" description="Disordered" evidence="1">
    <location>
        <begin position="1"/>
        <end position="49"/>
    </location>
</feature>
<name>A0A8B9S6K4_APTOW</name>
<reference evidence="3" key="2">
    <citation type="submission" date="2025-09" db="UniProtKB">
        <authorList>
            <consortium name="Ensembl"/>
        </authorList>
    </citation>
    <scope>IDENTIFICATION</scope>
</reference>
<dbReference type="Pfam" id="PF15696">
    <property type="entry name" value="RAD51_interact"/>
    <property type="match status" value="1"/>
</dbReference>
<feature type="compositionally biased region" description="Basic and acidic residues" evidence="1">
    <location>
        <begin position="26"/>
        <end position="42"/>
    </location>
</feature>
<proteinExistence type="predicted"/>
<dbReference type="PANTHER" id="PTHR39229">
    <property type="entry name" value="MCG1037962"/>
    <property type="match status" value="1"/>
</dbReference>
<evidence type="ECO:0000313" key="4">
    <source>
        <dbReference type="Proteomes" id="UP000694424"/>
    </source>
</evidence>
<organism evidence="3 4">
    <name type="scientific">Apteryx owenii</name>
    <name type="common">Little spotted kiwi</name>
    <dbReference type="NCBI Taxonomy" id="8824"/>
    <lineage>
        <taxon>Eukaryota</taxon>
        <taxon>Metazoa</taxon>
        <taxon>Chordata</taxon>
        <taxon>Craniata</taxon>
        <taxon>Vertebrata</taxon>
        <taxon>Euteleostomi</taxon>
        <taxon>Archelosauria</taxon>
        <taxon>Archosauria</taxon>
        <taxon>Dinosauria</taxon>
        <taxon>Saurischia</taxon>
        <taxon>Theropoda</taxon>
        <taxon>Coelurosauria</taxon>
        <taxon>Aves</taxon>
        <taxon>Palaeognathae</taxon>
        <taxon>Apterygiformes</taxon>
        <taxon>Apterygidae</taxon>
        <taxon>Apteryx</taxon>
    </lineage>
</organism>
<feature type="domain" description="RAD51 interacting motif" evidence="2">
    <location>
        <begin position="1359"/>
        <end position="1396"/>
    </location>
</feature>
<dbReference type="PANTHER" id="PTHR39229:SF1">
    <property type="entry name" value="RAD51-ASSOCIATED PROTEIN 2"/>
    <property type="match status" value="1"/>
</dbReference>
<dbReference type="GO" id="GO:0032991">
    <property type="term" value="C:protein-containing complex"/>
    <property type="evidence" value="ECO:0007669"/>
    <property type="project" value="TreeGrafter"/>
</dbReference>
<evidence type="ECO:0000256" key="1">
    <source>
        <dbReference type="SAM" id="MobiDB-lite"/>
    </source>
</evidence>
<keyword evidence="4" id="KW-1185">Reference proteome</keyword>
<evidence type="ECO:0000313" key="3">
    <source>
        <dbReference type="Ensembl" id="ENSAOWP00000010680.1"/>
    </source>
</evidence>
<dbReference type="InterPro" id="IPR053355">
    <property type="entry name" value="RAD51-associated"/>
</dbReference>
<reference evidence="3" key="1">
    <citation type="submission" date="2025-08" db="UniProtKB">
        <authorList>
            <consortium name="Ensembl"/>
        </authorList>
    </citation>
    <scope>IDENTIFICATION</scope>
</reference>
<evidence type="ECO:0000259" key="2">
    <source>
        <dbReference type="Pfam" id="PF15696"/>
    </source>
</evidence>